<gene>
    <name evidence="1" type="ORF">H5410_009610</name>
</gene>
<proteinExistence type="predicted"/>
<protein>
    <submittedName>
        <fullName evidence="1">Uncharacterized protein</fullName>
    </submittedName>
</protein>
<comment type="caution">
    <text evidence="1">The sequence shown here is derived from an EMBL/GenBank/DDBJ whole genome shotgun (WGS) entry which is preliminary data.</text>
</comment>
<dbReference type="Proteomes" id="UP000824120">
    <property type="component" value="Chromosome 2"/>
</dbReference>
<evidence type="ECO:0000313" key="1">
    <source>
        <dbReference type="EMBL" id="KAG5624392.1"/>
    </source>
</evidence>
<evidence type="ECO:0000313" key="2">
    <source>
        <dbReference type="Proteomes" id="UP000824120"/>
    </source>
</evidence>
<accession>A0A9J6AIG8</accession>
<dbReference type="EMBL" id="JACXVP010000002">
    <property type="protein sequence ID" value="KAG5624392.1"/>
    <property type="molecule type" value="Genomic_DNA"/>
</dbReference>
<keyword evidence="2" id="KW-1185">Reference proteome</keyword>
<name>A0A9J6AIG8_SOLCO</name>
<reference evidence="1 2" key="1">
    <citation type="submission" date="2020-09" db="EMBL/GenBank/DDBJ databases">
        <title>De no assembly of potato wild relative species, Solanum commersonii.</title>
        <authorList>
            <person name="Cho K."/>
        </authorList>
    </citation>
    <scope>NUCLEOTIDE SEQUENCE [LARGE SCALE GENOMIC DNA]</scope>
    <source>
        <strain evidence="1">LZ3.2</strain>
        <tissue evidence="1">Leaf</tissue>
    </source>
</reference>
<organism evidence="1 2">
    <name type="scientific">Solanum commersonii</name>
    <name type="common">Commerson's wild potato</name>
    <name type="synonym">Commerson's nightshade</name>
    <dbReference type="NCBI Taxonomy" id="4109"/>
    <lineage>
        <taxon>Eukaryota</taxon>
        <taxon>Viridiplantae</taxon>
        <taxon>Streptophyta</taxon>
        <taxon>Embryophyta</taxon>
        <taxon>Tracheophyta</taxon>
        <taxon>Spermatophyta</taxon>
        <taxon>Magnoliopsida</taxon>
        <taxon>eudicotyledons</taxon>
        <taxon>Gunneridae</taxon>
        <taxon>Pentapetalae</taxon>
        <taxon>asterids</taxon>
        <taxon>lamiids</taxon>
        <taxon>Solanales</taxon>
        <taxon>Solanaceae</taxon>
        <taxon>Solanoideae</taxon>
        <taxon>Solaneae</taxon>
        <taxon>Solanum</taxon>
    </lineage>
</organism>
<sequence length="78" mass="9019">MDELTKCVTSRTLREKADQCSPETIKSQWREREVTLASGEENEVGEGAVMAVKRFFGRIWWCGVLGCCFCGDWRRKEK</sequence>
<dbReference type="AlphaFoldDB" id="A0A9J6AIG8"/>